<evidence type="ECO:0000313" key="1">
    <source>
        <dbReference type="EMBL" id="AFK43544.1"/>
    </source>
</evidence>
<sequence>MMSLLGLTVWGKKISWFRLQWSLTLRFVCGRSACGLCVFLVSQMYSQPTRLLLELELFLNVA</sequence>
<accession>I3STF2</accession>
<reference evidence="1" key="1">
    <citation type="submission" date="2012-05" db="EMBL/GenBank/DDBJ databases">
        <authorList>
            <person name="Krishnakumar V."/>
            <person name="Cheung F."/>
            <person name="Xiao Y."/>
            <person name="Chan A."/>
            <person name="Moskal W.A."/>
            <person name="Town C.D."/>
        </authorList>
    </citation>
    <scope>NUCLEOTIDE SEQUENCE</scope>
</reference>
<dbReference type="EMBL" id="BT143750">
    <property type="protein sequence ID" value="AFK43544.1"/>
    <property type="molecule type" value="mRNA"/>
</dbReference>
<dbReference type="AlphaFoldDB" id="I3STF2"/>
<organism evidence="1">
    <name type="scientific">Lotus japonicus</name>
    <name type="common">Lotus corniculatus var. japonicus</name>
    <dbReference type="NCBI Taxonomy" id="34305"/>
    <lineage>
        <taxon>Eukaryota</taxon>
        <taxon>Viridiplantae</taxon>
        <taxon>Streptophyta</taxon>
        <taxon>Embryophyta</taxon>
        <taxon>Tracheophyta</taxon>
        <taxon>Spermatophyta</taxon>
        <taxon>Magnoliopsida</taxon>
        <taxon>eudicotyledons</taxon>
        <taxon>Gunneridae</taxon>
        <taxon>Pentapetalae</taxon>
        <taxon>rosids</taxon>
        <taxon>fabids</taxon>
        <taxon>Fabales</taxon>
        <taxon>Fabaceae</taxon>
        <taxon>Papilionoideae</taxon>
        <taxon>50 kb inversion clade</taxon>
        <taxon>NPAAA clade</taxon>
        <taxon>Hologalegina</taxon>
        <taxon>robinioid clade</taxon>
        <taxon>Loteae</taxon>
        <taxon>Lotus</taxon>
    </lineage>
</organism>
<protein>
    <submittedName>
        <fullName evidence="1">Uncharacterized protein</fullName>
    </submittedName>
</protein>
<proteinExistence type="evidence at transcript level"/>
<name>I3STF2_LOTJA</name>